<name>K2NUS6_TRYCR</name>
<dbReference type="PROSITE" id="PS00460">
    <property type="entry name" value="GLUTATHIONE_PEROXID_1"/>
    <property type="match status" value="2"/>
</dbReference>
<keyword evidence="2 4" id="KW-0575">Peroxidase</keyword>
<dbReference type="PROSITE" id="PS00763">
    <property type="entry name" value="GLUTATHIONE_PEROXID_2"/>
    <property type="match status" value="2"/>
</dbReference>
<dbReference type="Proteomes" id="UP000007350">
    <property type="component" value="Unassembled WGS sequence"/>
</dbReference>
<dbReference type="PANTHER" id="PTHR11592:SF129">
    <property type="entry name" value="GLUTATHIONE PEROXIDASE"/>
    <property type="match status" value="1"/>
</dbReference>
<dbReference type="Gene3D" id="3.40.30.10">
    <property type="entry name" value="Glutaredoxin"/>
    <property type="match status" value="2"/>
</dbReference>
<dbReference type="PROSITE" id="PS51355">
    <property type="entry name" value="GLUTATHIONE_PEROXID_3"/>
    <property type="match status" value="2"/>
</dbReference>
<organism evidence="6 7">
    <name type="scientific">Trypanosoma cruzi marinkellei</name>
    <dbReference type="NCBI Taxonomy" id="85056"/>
    <lineage>
        <taxon>Eukaryota</taxon>
        <taxon>Discoba</taxon>
        <taxon>Euglenozoa</taxon>
        <taxon>Kinetoplastea</taxon>
        <taxon>Metakinetoplastina</taxon>
        <taxon>Trypanosomatida</taxon>
        <taxon>Trypanosomatidae</taxon>
        <taxon>Trypanosoma</taxon>
        <taxon>Schizotrypanum</taxon>
    </lineage>
</organism>
<sequence length="322" mass="36032">MTTVYEFQVNASDGKPYDLSQHKGHPLLIYNVASKCGYTKGGYETATTLYNKYKGQGFTVLAFPCNQFAGQEPGTALEVKEFACTQFKADFPIMAKIDVNGDKAHPLYSYLKRCLTGSAGIQAIKWNFFPSLFFFFSDFYRYVRDLASDSNKYFKAISMTTVYEFQVNASDGKPYDLSQHKGHPLLIYNVASKCGYTKGGYETATTLYNKYKGQGFTVLAFPCNQFAGQEPGTALEVKEFACTQFKADFPIMAKIDVNGDKAHPLYEFMKSLKPGILGTKSIKWNFTSFLIDRHGVPVERFSPGASVGEIEKKLLPILNECK</sequence>
<proteinExistence type="inferred from homology"/>
<dbReference type="FunFam" id="3.40.30.10:FF:000025">
    <property type="entry name" value="Glutathione peroxidase"/>
    <property type="match status" value="2"/>
</dbReference>
<dbReference type="InterPro" id="IPR036249">
    <property type="entry name" value="Thioredoxin-like_sf"/>
</dbReference>
<keyword evidence="7" id="KW-1185">Reference proteome</keyword>
<evidence type="ECO:0000256" key="2">
    <source>
        <dbReference type="ARBA" id="ARBA00022559"/>
    </source>
</evidence>
<comment type="caution">
    <text evidence="6">The sequence shown here is derived from an EMBL/GenBank/DDBJ whole genome shotgun (WGS) entry which is preliminary data.</text>
</comment>
<evidence type="ECO:0000256" key="4">
    <source>
        <dbReference type="RuleBase" id="RU000499"/>
    </source>
</evidence>
<evidence type="ECO:0000313" key="7">
    <source>
        <dbReference type="Proteomes" id="UP000007350"/>
    </source>
</evidence>
<gene>
    <name evidence="6" type="ORF">MOQ_001053</name>
</gene>
<dbReference type="CDD" id="cd00340">
    <property type="entry name" value="GSH_Peroxidase"/>
    <property type="match status" value="2"/>
</dbReference>
<evidence type="ECO:0000259" key="5">
    <source>
        <dbReference type="PROSITE" id="PS51352"/>
    </source>
</evidence>
<evidence type="ECO:0000313" key="6">
    <source>
        <dbReference type="EMBL" id="EKF38736.1"/>
    </source>
</evidence>
<dbReference type="PROSITE" id="PS51352">
    <property type="entry name" value="THIOREDOXIN_2"/>
    <property type="match status" value="1"/>
</dbReference>
<evidence type="ECO:0000256" key="3">
    <source>
        <dbReference type="ARBA" id="ARBA00023002"/>
    </source>
</evidence>
<keyword evidence="3 4" id="KW-0560">Oxidoreductase</keyword>
<dbReference type="SUPFAM" id="SSF52833">
    <property type="entry name" value="Thioredoxin-like"/>
    <property type="match status" value="2"/>
</dbReference>
<comment type="similarity">
    <text evidence="1 4">Belongs to the glutathione peroxidase family.</text>
</comment>
<dbReference type="PANTHER" id="PTHR11592">
    <property type="entry name" value="GLUTATHIONE PEROXIDASE"/>
    <property type="match status" value="1"/>
</dbReference>
<dbReference type="InterPro" id="IPR029759">
    <property type="entry name" value="GPX_AS"/>
</dbReference>
<evidence type="ECO:0000256" key="1">
    <source>
        <dbReference type="ARBA" id="ARBA00006926"/>
    </source>
</evidence>
<dbReference type="Pfam" id="PF00255">
    <property type="entry name" value="GSHPx"/>
    <property type="match status" value="2"/>
</dbReference>
<dbReference type="GO" id="GO:0006979">
    <property type="term" value="P:response to oxidative stress"/>
    <property type="evidence" value="ECO:0007669"/>
    <property type="project" value="InterPro"/>
</dbReference>
<feature type="domain" description="Thioredoxin" evidence="5">
    <location>
        <begin position="156"/>
        <end position="319"/>
    </location>
</feature>
<dbReference type="AlphaFoldDB" id="K2NUS6"/>
<dbReference type="InterPro" id="IPR029760">
    <property type="entry name" value="GPX_CS"/>
</dbReference>
<dbReference type="EMBL" id="AHKC01005069">
    <property type="protein sequence ID" value="EKF38736.1"/>
    <property type="molecule type" value="Genomic_DNA"/>
</dbReference>
<reference evidence="6 7" key="1">
    <citation type="journal article" date="2012" name="BMC Genomics">
        <title>Comparative genomic analysis of human infective Trypanosoma cruzi lineages with the bat-restricted subspecies T. cruzi marinkellei.</title>
        <authorList>
            <person name="Franzen O."/>
            <person name="Talavera-Lopez C."/>
            <person name="Ochaya S."/>
            <person name="Butler C.E."/>
            <person name="Messenger L.A."/>
            <person name="Lewis M.D."/>
            <person name="Llewellyn M.S."/>
            <person name="Marinkelle C.J."/>
            <person name="Tyler K.M."/>
            <person name="Miles M.A."/>
            <person name="Andersson B."/>
        </authorList>
    </citation>
    <scope>NUCLEOTIDE SEQUENCE [LARGE SCALE GENOMIC DNA]</scope>
    <source>
        <strain evidence="6 7">B7</strain>
    </source>
</reference>
<dbReference type="InterPro" id="IPR013766">
    <property type="entry name" value="Thioredoxin_domain"/>
</dbReference>
<dbReference type="OrthoDB" id="446890at2759"/>
<protein>
    <recommendedName>
        <fullName evidence="4">Glutathione peroxidase</fullName>
    </recommendedName>
</protein>
<dbReference type="PRINTS" id="PR01011">
    <property type="entry name" value="GLUTPROXDASE"/>
</dbReference>
<dbReference type="GO" id="GO:0004601">
    <property type="term" value="F:peroxidase activity"/>
    <property type="evidence" value="ECO:0007669"/>
    <property type="project" value="UniProtKB-KW"/>
</dbReference>
<accession>K2NUS6</accession>
<dbReference type="InterPro" id="IPR000889">
    <property type="entry name" value="Glutathione_peroxidase"/>
</dbReference>